<protein>
    <submittedName>
        <fullName evidence="1">Uncharacterized protein</fullName>
    </submittedName>
</protein>
<evidence type="ECO:0000313" key="2">
    <source>
        <dbReference type="Proteomes" id="UP000886881"/>
    </source>
</evidence>
<organism evidence="1 2">
    <name type="scientific">Candidatus Cryptobacteroides merdipullorum</name>
    <dbReference type="NCBI Taxonomy" id="2840771"/>
    <lineage>
        <taxon>Bacteria</taxon>
        <taxon>Pseudomonadati</taxon>
        <taxon>Bacteroidota</taxon>
        <taxon>Bacteroidia</taxon>
        <taxon>Bacteroidales</taxon>
        <taxon>Candidatus Cryptobacteroides</taxon>
    </lineage>
</organism>
<sequence length="248" mass="27386">MTTLKFRNAGPYEVENLQLLIYRSDGTRQLETLLRFDGLPDSVEVVTTEGEKLVAAVANSPKALSPVALGRYDSLKELGWDFNDEDPESPIMSGQCATLQNNGEIVLEPLVCQVVIAAISNSMDDYELVESPRVRLVNINGYAGVMQEDGFRPTETIDFGEWKDLPYDIGMFTQNPGTTLYCYPNETEQSSLGGVVTSLELECLILGEPCNFTVQLPPFGRGARLLVDITVGGPESCRFKIYEDKTPE</sequence>
<dbReference type="Proteomes" id="UP000886881">
    <property type="component" value="Unassembled WGS sequence"/>
</dbReference>
<dbReference type="AlphaFoldDB" id="A0A9D1KHM9"/>
<accession>A0A9D1KHM9</accession>
<comment type="caution">
    <text evidence="1">The sequence shown here is derived from an EMBL/GenBank/DDBJ whole genome shotgun (WGS) entry which is preliminary data.</text>
</comment>
<reference evidence="1" key="1">
    <citation type="submission" date="2020-10" db="EMBL/GenBank/DDBJ databases">
        <authorList>
            <person name="Gilroy R."/>
        </authorList>
    </citation>
    <scope>NUCLEOTIDE SEQUENCE</scope>
    <source>
        <strain evidence="1">ChiHecec2B26-709</strain>
    </source>
</reference>
<gene>
    <name evidence="1" type="ORF">IAC35_04615</name>
</gene>
<name>A0A9D1KHM9_9BACT</name>
<proteinExistence type="predicted"/>
<evidence type="ECO:0000313" key="1">
    <source>
        <dbReference type="EMBL" id="HIT47122.1"/>
    </source>
</evidence>
<reference evidence="1" key="2">
    <citation type="journal article" date="2021" name="PeerJ">
        <title>Extensive microbial diversity within the chicken gut microbiome revealed by metagenomics and culture.</title>
        <authorList>
            <person name="Gilroy R."/>
            <person name="Ravi A."/>
            <person name="Getino M."/>
            <person name="Pursley I."/>
            <person name="Horton D.L."/>
            <person name="Alikhan N.F."/>
            <person name="Baker D."/>
            <person name="Gharbi K."/>
            <person name="Hall N."/>
            <person name="Watson M."/>
            <person name="Adriaenssens E.M."/>
            <person name="Foster-Nyarko E."/>
            <person name="Jarju S."/>
            <person name="Secka A."/>
            <person name="Antonio M."/>
            <person name="Oren A."/>
            <person name="Chaudhuri R.R."/>
            <person name="La Ragione R."/>
            <person name="Hildebrand F."/>
            <person name="Pallen M.J."/>
        </authorList>
    </citation>
    <scope>NUCLEOTIDE SEQUENCE</scope>
    <source>
        <strain evidence="1">ChiHecec2B26-709</strain>
    </source>
</reference>
<dbReference type="EMBL" id="DVLC01000086">
    <property type="protein sequence ID" value="HIT47122.1"/>
    <property type="molecule type" value="Genomic_DNA"/>
</dbReference>